<sequence length="33" mass="3221">MKKFLLTLAVLAGVGLSSGVVLLGGGSVPIIIP</sequence>
<dbReference type="Proteomes" id="UP001179280">
    <property type="component" value="Unassembled WGS sequence"/>
</dbReference>
<protein>
    <submittedName>
        <fullName evidence="1">Uncharacterized protein</fullName>
    </submittedName>
</protein>
<evidence type="ECO:0000313" key="2">
    <source>
        <dbReference type="Proteomes" id="UP001179280"/>
    </source>
</evidence>
<gene>
    <name evidence="1" type="ORF">JOC54_002437</name>
</gene>
<organism evidence="1 2">
    <name type="scientific">Shouchella xiaoxiensis</name>
    <dbReference type="NCBI Taxonomy" id="766895"/>
    <lineage>
        <taxon>Bacteria</taxon>
        <taxon>Bacillati</taxon>
        <taxon>Bacillota</taxon>
        <taxon>Bacilli</taxon>
        <taxon>Bacillales</taxon>
        <taxon>Bacillaceae</taxon>
        <taxon>Shouchella</taxon>
    </lineage>
</organism>
<comment type="caution">
    <text evidence="1">The sequence shown here is derived from an EMBL/GenBank/DDBJ whole genome shotgun (WGS) entry which is preliminary data.</text>
</comment>
<name>A0ABS2SUI2_9BACI</name>
<dbReference type="EMBL" id="JAFBCV010000007">
    <property type="protein sequence ID" value="MBM7839166.1"/>
    <property type="molecule type" value="Genomic_DNA"/>
</dbReference>
<accession>A0ABS2SUI2</accession>
<reference evidence="1" key="1">
    <citation type="submission" date="2021-01" db="EMBL/GenBank/DDBJ databases">
        <title>Genomic Encyclopedia of Type Strains, Phase IV (KMG-IV): sequencing the most valuable type-strain genomes for metagenomic binning, comparative biology and taxonomic classification.</title>
        <authorList>
            <person name="Goeker M."/>
        </authorList>
    </citation>
    <scope>NUCLEOTIDE SEQUENCE</scope>
    <source>
        <strain evidence="1">DSM 21943</strain>
    </source>
</reference>
<proteinExistence type="predicted"/>
<keyword evidence="2" id="KW-1185">Reference proteome</keyword>
<evidence type="ECO:0000313" key="1">
    <source>
        <dbReference type="EMBL" id="MBM7839166.1"/>
    </source>
</evidence>